<dbReference type="Gene3D" id="2.60.40.10">
    <property type="entry name" value="Immunoglobulins"/>
    <property type="match status" value="1"/>
</dbReference>
<feature type="region of interest" description="Disordered" evidence="1">
    <location>
        <begin position="222"/>
        <end position="243"/>
    </location>
</feature>
<dbReference type="RefSeq" id="WP_203989257.1">
    <property type="nucleotide sequence ID" value="NZ_BOOU01000058.1"/>
</dbReference>
<proteinExistence type="predicted"/>
<keyword evidence="4" id="KW-1185">Reference proteome</keyword>
<evidence type="ECO:0000256" key="1">
    <source>
        <dbReference type="SAM" id="MobiDB-lite"/>
    </source>
</evidence>
<dbReference type="Proteomes" id="UP000655287">
    <property type="component" value="Unassembled WGS sequence"/>
</dbReference>
<sequence length="243" mass="26679">MTASFAVTVRQPFVTTTTLTSSRNPSKVGEPVTFTATVAATGTALLPTGNVVFSEGTTTLATVPLTGAAQATFTTSSLTAGSHIITATYQGNASFNSSATSLTQVETALPKPKPVVADEDDEAEEDTSRSDLARICRPYLRSFIGLGDPVATDGDGDGDRWNRRRRLREICAQWFRHNNDLVTVIDRGHRRAIEGYFDRGGGHREFWDQRKQRWVPMHHHKVHKHYAPPPPPKRPMPHFAVTG</sequence>
<name>A0A919R6U0_9ACTN</name>
<accession>A0A919R6U0</accession>
<protein>
    <recommendedName>
        <fullName evidence="2">Bacterial Ig-like domain-containing protein</fullName>
    </recommendedName>
</protein>
<gene>
    <name evidence="3" type="ORF">Sru01_43120</name>
</gene>
<evidence type="ECO:0000313" key="3">
    <source>
        <dbReference type="EMBL" id="GII79330.1"/>
    </source>
</evidence>
<reference evidence="3" key="1">
    <citation type="submission" date="2021-01" db="EMBL/GenBank/DDBJ databases">
        <title>Whole genome shotgun sequence of Sphaerisporangium rufum NBRC 109079.</title>
        <authorList>
            <person name="Komaki H."/>
            <person name="Tamura T."/>
        </authorList>
    </citation>
    <scope>NUCLEOTIDE SEQUENCE</scope>
    <source>
        <strain evidence="3">NBRC 109079</strain>
    </source>
</reference>
<dbReference type="InterPro" id="IPR013783">
    <property type="entry name" value="Ig-like_fold"/>
</dbReference>
<evidence type="ECO:0000259" key="2">
    <source>
        <dbReference type="Pfam" id="PF16640"/>
    </source>
</evidence>
<organism evidence="3 4">
    <name type="scientific">Sphaerisporangium rufum</name>
    <dbReference type="NCBI Taxonomy" id="1381558"/>
    <lineage>
        <taxon>Bacteria</taxon>
        <taxon>Bacillati</taxon>
        <taxon>Actinomycetota</taxon>
        <taxon>Actinomycetes</taxon>
        <taxon>Streptosporangiales</taxon>
        <taxon>Streptosporangiaceae</taxon>
        <taxon>Sphaerisporangium</taxon>
    </lineage>
</organism>
<dbReference type="GO" id="GO:0005975">
    <property type="term" value="P:carbohydrate metabolic process"/>
    <property type="evidence" value="ECO:0007669"/>
    <property type="project" value="UniProtKB-ARBA"/>
</dbReference>
<dbReference type="AlphaFoldDB" id="A0A919R6U0"/>
<feature type="domain" description="Bacterial Ig-like" evidence="2">
    <location>
        <begin position="19"/>
        <end position="105"/>
    </location>
</feature>
<comment type="caution">
    <text evidence="3">The sequence shown here is derived from an EMBL/GenBank/DDBJ whole genome shotgun (WGS) entry which is preliminary data.</text>
</comment>
<dbReference type="InterPro" id="IPR032109">
    <property type="entry name" value="Big_3_5"/>
</dbReference>
<dbReference type="Pfam" id="PF16640">
    <property type="entry name" value="Big_3_5"/>
    <property type="match status" value="1"/>
</dbReference>
<evidence type="ECO:0000313" key="4">
    <source>
        <dbReference type="Proteomes" id="UP000655287"/>
    </source>
</evidence>
<dbReference type="EMBL" id="BOOU01000058">
    <property type="protein sequence ID" value="GII79330.1"/>
    <property type="molecule type" value="Genomic_DNA"/>
</dbReference>